<dbReference type="Pfam" id="PF07963">
    <property type="entry name" value="N_methyl"/>
    <property type="match status" value="1"/>
</dbReference>
<dbReference type="PANTHER" id="PTHR30093">
    <property type="entry name" value="GENERAL SECRETION PATHWAY PROTEIN G"/>
    <property type="match status" value="1"/>
</dbReference>
<dbReference type="InterPro" id="IPR045584">
    <property type="entry name" value="Pilin-like"/>
</dbReference>
<dbReference type="EMBL" id="CP037452">
    <property type="protein sequence ID" value="QDV53236.1"/>
    <property type="molecule type" value="Genomic_DNA"/>
</dbReference>
<reference evidence="3 4" key="1">
    <citation type="submission" date="2019-03" db="EMBL/GenBank/DDBJ databases">
        <title>Deep-cultivation of Planctomycetes and their phenomic and genomic characterization uncovers novel biology.</title>
        <authorList>
            <person name="Wiegand S."/>
            <person name="Jogler M."/>
            <person name="Boedeker C."/>
            <person name="Pinto D."/>
            <person name="Vollmers J."/>
            <person name="Rivas-Marin E."/>
            <person name="Kohn T."/>
            <person name="Peeters S.H."/>
            <person name="Heuer A."/>
            <person name="Rast P."/>
            <person name="Oberbeckmann S."/>
            <person name="Bunk B."/>
            <person name="Jeske O."/>
            <person name="Meyerdierks A."/>
            <person name="Storesund J.E."/>
            <person name="Kallscheuer N."/>
            <person name="Luecker S."/>
            <person name="Lage O.M."/>
            <person name="Pohl T."/>
            <person name="Merkel B.J."/>
            <person name="Hornburger P."/>
            <person name="Mueller R.-W."/>
            <person name="Bruemmer F."/>
            <person name="Labrenz M."/>
            <person name="Spormann A.M."/>
            <person name="Op den Camp H."/>
            <person name="Overmann J."/>
            <person name="Amann R."/>
            <person name="Jetten M.S.M."/>
            <person name="Mascher T."/>
            <person name="Medema M.H."/>
            <person name="Devos D.P."/>
            <person name="Kaster A.-K."/>
            <person name="Ovreas L."/>
            <person name="Rohde M."/>
            <person name="Galperin M.Y."/>
            <person name="Jogler C."/>
        </authorList>
    </citation>
    <scope>NUCLEOTIDE SEQUENCE [LARGE SCALE GENOMIC DNA]</scope>
    <source>
        <strain evidence="3 4">Enr17</strain>
    </source>
</reference>
<dbReference type="InterPro" id="IPR012902">
    <property type="entry name" value="N_methyl_site"/>
</dbReference>
<dbReference type="OrthoDB" id="209747at2"/>
<dbReference type="GO" id="GO:0015627">
    <property type="term" value="C:type II protein secretion system complex"/>
    <property type="evidence" value="ECO:0007669"/>
    <property type="project" value="InterPro"/>
</dbReference>
<keyword evidence="2" id="KW-0472">Membrane</keyword>
<name>A0A518IJG4_9PLAN</name>
<gene>
    <name evidence="3" type="ORF">Enr17x_53080</name>
</gene>
<dbReference type="PANTHER" id="PTHR30093:SF2">
    <property type="entry name" value="TYPE II SECRETION SYSTEM PROTEIN H"/>
    <property type="match status" value="1"/>
</dbReference>
<evidence type="ECO:0000313" key="3">
    <source>
        <dbReference type="EMBL" id="QDV53236.1"/>
    </source>
</evidence>
<keyword evidence="2" id="KW-0812">Transmembrane</keyword>
<dbReference type="Gene3D" id="3.30.700.10">
    <property type="entry name" value="Glycoprotein, Type 4 Pilin"/>
    <property type="match status" value="1"/>
</dbReference>
<accession>A0A518IJG4</accession>
<dbReference type="KEGG" id="gfm:Enr17x_53080"/>
<dbReference type="SUPFAM" id="SSF54523">
    <property type="entry name" value="Pili subunits"/>
    <property type="match status" value="1"/>
</dbReference>
<keyword evidence="4" id="KW-1185">Reference proteome</keyword>
<sequence>MKRRSFQPQTTSQQNRHAFTLIELMIAIVIILILLGLLIPAIGAVRLRAQQSQVRAEISSLESALTSFKADFGMDPPSYIILHEAGTATWDQHSKALIRKMWPQFQFGLDRDINNDGDETDSFELSTGECLVFFLGGVWDSTGVAPNGFSKNPADPFSIASGGTNRQGPYFEFDTSRFTDIDGDEAAEYKDTFPSQQLPYLYISSYGGRGYRTTELPSIPALSVNVTNVYHQGTPGDPLGPAFKLKSYQIISPGADSQYGTGGNYSSDKNFPAGRTVEADNITNFTSGALK</sequence>
<proteinExistence type="predicted"/>
<feature type="transmembrane region" description="Helical" evidence="2">
    <location>
        <begin position="21"/>
        <end position="45"/>
    </location>
</feature>
<evidence type="ECO:0000313" key="4">
    <source>
        <dbReference type="Proteomes" id="UP000318313"/>
    </source>
</evidence>
<dbReference type="NCBIfam" id="TIGR02532">
    <property type="entry name" value="IV_pilin_GFxxxE"/>
    <property type="match status" value="1"/>
</dbReference>
<evidence type="ECO:0000256" key="2">
    <source>
        <dbReference type="SAM" id="Phobius"/>
    </source>
</evidence>
<dbReference type="PRINTS" id="PR00813">
    <property type="entry name" value="BCTERIALGSPG"/>
</dbReference>
<dbReference type="Proteomes" id="UP000318313">
    <property type="component" value="Chromosome"/>
</dbReference>
<keyword evidence="2" id="KW-1133">Transmembrane helix</keyword>
<dbReference type="InterPro" id="IPR000983">
    <property type="entry name" value="Bac_GSPG_pilin"/>
</dbReference>
<protein>
    <recommendedName>
        <fullName evidence="5">Type II secretion system protein G</fullName>
    </recommendedName>
</protein>
<dbReference type="AlphaFoldDB" id="A0A518IJG4"/>
<evidence type="ECO:0008006" key="5">
    <source>
        <dbReference type="Google" id="ProtNLM"/>
    </source>
</evidence>
<dbReference type="GO" id="GO:0015628">
    <property type="term" value="P:protein secretion by the type II secretion system"/>
    <property type="evidence" value="ECO:0007669"/>
    <property type="project" value="InterPro"/>
</dbReference>
<organism evidence="3 4">
    <name type="scientific">Gimesia fumaroli</name>
    <dbReference type="NCBI Taxonomy" id="2527976"/>
    <lineage>
        <taxon>Bacteria</taxon>
        <taxon>Pseudomonadati</taxon>
        <taxon>Planctomycetota</taxon>
        <taxon>Planctomycetia</taxon>
        <taxon>Planctomycetales</taxon>
        <taxon>Planctomycetaceae</taxon>
        <taxon>Gimesia</taxon>
    </lineage>
</organism>
<dbReference type="RefSeq" id="WP_145312612.1">
    <property type="nucleotide sequence ID" value="NZ_CP037452.1"/>
</dbReference>
<keyword evidence="1" id="KW-0488">Methylation</keyword>
<evidence type="ECO:0000256" key="1">
    <source>
        <dbReference type="ARBA" id="ARBA00022481"/>
    </source>
</evidence>